<name>A0A6S7LC41_PARCT</name>
<sequence>MLRTLPETHKTKWKDHLSKLVHAYNCTRHEATGYAPFFLLFGRSPRLPIDLAFNLRDKDGTTTYSQYVSKWQTAMKEAYAKASNLASKNASRGKKQYDKKVRSTVLQPGDRVLVRNLTPRGGPGKLRSFWEDEVHVVLSRKGPDSPVYDVQSESKKKPRTLHRNMLLPCDYLSTELAVVAPRQRRDQDRLSTHNTSIDDSSSDDEEEYPSVSHRMPLTADSKHDVSDGEQSLELPVQVEDNVSDELQPDNRSGNILPTEGEPEEPFEIQGETIVTMS</sequence>
<keyword evidence="3" id="KW-1185">Reference proteome</keyword>
<dbReference type="InterPro" id="IPR036397">
    <property type="entry name" value="RNaseH_sf"/>
</dbReference>
<proteinExistence type="predicted"/>
<dbReference type="AlphaFoldDB" id="A0A6S7LC41"/>
<evidence type="ECO:0000256" key="1">
    <source>
        <dbReference type="SAM" id="MobiDB-lite"/>
    </source>
</evidence>
<dbReference type="EMBL" id="CACRXK020021745">
    <property type="protein sequence ID" value="CAB4036153.1"/>
    <property type="molecule type" value="Genomic_DNA"/>
</dbReference>
<dbReference type="Gene3D" id="3.30.420.10">
    <property type="entry name" value="Ribonuclease H-like superfamily/Ribonuclease H"/>
    <property type="match status" value="1"/>
</dbReference>
<dbReference type="Proteomes" id="UP001152795">
    <property type="component" value="Unassembled WGS sequence"/>
</dbReference>
<dbReference type="PANTHER" id="PTHR37984:SF15">
    <property type="entry name" value="INTEGRASE CATALYTIC DOMAIN-CONTAINING PROTEIN"/>
    <property type="match status" value="1"/>
</dbReference>
<comment type="caution">
    <text evidence="2">The sequence shown here is derived from an EMBL/GenBank/DDBJ whole genome shotgun (WGS) entry which is preliminary data.</text>
</comment>
<dbReference type="PANTHER" id="PTHR37984">
    <property type="entry name" value="PROTEIN CBG26694"/>
    <property type="match status" value="1"/>
</dbReference>
<dbReference type="OrthoDB" id="5231159at2759"/>
<reference evidence="2" key="1">
    <citation type="submission" date="2020-04" db="EMBL/GenBank/DDBJ databases">
        <authorList>
            <person name="Alioto T."/>
            <person name="Alioto T."/>
            <person name="Gomez Garrido J."/>
        </authorList>
    </citation>
    <scope>NUCLEOTIDE SEQUENCE</scope>
    <source>
        <strain evidence="2">A484AB</strain>
    </source>
</reference>
<protein>
    <submittedName>
        <fullName evidence="2">Retrovirus-related Pol poly from transposon 412</fullName>
    </submittedName>
</protein>
<evidence type="ECO:0000313" key="2">
    <source>
        <dbReference type="EMBL" id="CAB4036153.1"/>
    </source>
</evidence>
<dbReference type="GO" id="GO:0003676">
    <property type="term" value="F:nucleic acid binding"/>
    <property type="evidence" value="ECO:0007669"/>
    <property type="project" value="InterPro"/>
</dbReference>
<gene>
    <name evidence="2" type="ORF">PACLA_8A054632</name>
</gene>
<dbReference type="InterPro" id="IPR050951">
    <property type="entry name" value="Retrovirus_Pol_polyprotein"/>
</dbReference>
<accession>A0A6S7LC41</accession>
<evidence type="ECO:0000313" key="3">
    <source>
        <dbReference type="Proteomes" id="UP001152795"/>
    </source>
</evidence>
<feature type="region of interest" description="Disordered" evidence="1">
    <location>
        <begin position="182"/>
        <end position="277"/>
    </location>
</feature>
<organism evidence="2 3">
    <name type="scientific">Paramuricea clavata</name>
    <name type="common">Red gorgonian</name>
    <name type="synonym">Violescent sea-whip</name>
    <dbReference type="NCBI Taxonomy" id="317549"/>
    <lineage>
        <taxon>Eukaryota</taxon>
        <taxon>Metazoa</taxon>
        <taxon>Cnidaria</taxon>
        <taxon>Anthozoa</taxon>
        <taxon>Octocorallia</taxon>
        <taxon>Malacalcyonacea</taxon>
        <taxon>Plexauridae</taxon>
        <taxon>Paramuricea</taxon>
    </lineage>
</organism>